<sequence>MNTPVSAMSGTLDQLRSLAAQAAGKPAAATADAASAADGDSFASMLKASLDKVSTSQTHALSQAHAFESGSSDASLSDVMIDMQKANIQFQTAVQVRNKLVSAYNDIMQMQV</sequence>
<evidence type="ECO:0000313" key="7">
    <source>
        <dbReference type="Proteomes" id="UP001082899"/>
    </source>
</evidence>
<keyword evidence="6" id="KW-0969">Cilium</keyword>
<comment type="subcellular location">
    <subcellularLocation>
        <location evidence="1 4">Bacterial flagellum basal body</location>
    </subcellularLocation>
</comment>
<dbReference type="Proteomes" id="UP001082899">
    <property type="component" value="Unassembled WGS sequence"/>
</dbReference>
<evidence type="ECO:0000256" key="2">
    <source>
        <dbReference type="ARBA" id="ARBA00009272"/>
    </source>
</evidence>
<dbReference type="NCBIfam" id="TIGR00205">
    <property type="entry name" value="fliE"/>
    <property type="match status" value="1"/>
</dbReference>
<organism evidence="6 7">
    <name type="scientific">Robbsia betulipollinis</name>
    <dbReference type="NCBI Taxonomy" id="2981849"/>
    <lineage>
        <taxon>Bacteria</taxon>
        <taxon>Pseudomonadati</taxon>
        <taxon>Pseudomonadota</taxon>
        <taxon>Betaproteobacteria</taxon>
        <taxon>Burkholderiales</taxon>
        <taxon>Burkholderiaceae</taxon>
        <taxon>Robbsia</taxon>
    </lineage>
</organism>
<dbReference type="Pfam" id="PF02049">
    <property type="entry name" value="FliE"/>
    <property type="match status" value="1"/>
</dbReference>
<dbReference type="InterPro" id="IPR001624">
    <property type="entry name" value="FliE"/>
</dbReference>
<proteinExistence type="inferred from homology"/>
<keyword evidence="6" id="KW-0282">Flagellum</keyword>
<reference evidence="6" key="1">
    <citation type="submission" date="2022-11" db="EMBL/GenBank/DDBJ databases">
        <title>Robbsia betulipollinis sp. nov., isolated from pollen of birch (Betula pendula).</title>
        <authorList>
            <person name="Shi H."/>
            <person name="Ambika Manirajan B."/>
            <person name="Ratering S."/>
            <person name="Geissler-Plaum R."/>
            <person name="Schnell S."/>
        </authorList>
    </citation>
    <scope>NUCLEOTIDE SEQUENCE</scope>
    <source>
        <strain evidence="6">Bb-Pol-6</strain>
    </source>
</reference>
<keyword evidence="6" id="KW-0966">Cell projection</keyword>
<evidence type="ECO:0000256" key="5">
    <source>
        <dbReference type="NCBIfam" id="TIGR00205"/>
    </source>
</evidence>
<keyword evidence="7" id="KW-1185">Reference proteome</keyword>
<dbReference type="HAMAP" id="MF_00724">
    <property type="entry name" value="FliE"/>
    <property type="match status" value="1"/>
</dbReference>
<dbReference type="PRINTS" id="PR01006">
    <property type="entry name" value="FLGHOOKFLIE"/>
</dbReference>
<comment type="similarity">
    <text evidence="2 4">Belongs to the FliE family.</text>
</comment>
<evidence type="ECO:0000256" key="1">
    <source>
        <dbReference type="ARBA" id="ARBA00004117"/>
    </source>
</evidence>
<dbReference type="PANTHER" id="PTHR34653">
    <property type="match status" value="1"/>
</dbReference>
<comment type="caution">
    <text evidence="6">The sequence shown here is derived from an EMBL/GenBank/DDBJ whole genome shotgun (WGS) entry which is preliminary data.</text>
</comment>
<protein>
    <recommendedName>
        <fullName evidence="4 5">Flagellar hook-basal body complex protein FliE</fullName>
    </recommendedName>
</protein>
<name>A0ABT3ZHH7_9BURK</name>
<dbReference type="EMBL" id="JAPMXC010000001">
    <property type="protein sequence ID" value="MCY0385974.1"/>
    <property type="molecule type" value="Genomic_DNA"/>
</dbReference>
<keyword evidence="3 4" id="KW-0975">Bacterial flagellum</keyword>
<evidence type="ECO:0000313" key="6">
    <source>
        <dbReference type="EMBL" id="MCY0385974.1"/>
    </source>
</evidence>
<gene>
    <name evidence="4 6" type="primary">fliE</name>
    <name evidence="6" type="ORF">OVY01_01685</name>
</gene>
<dbReference type="RefSeq" id="WP_267845151.1">
    <property type="nucleotide sequence ID" value="NZ_JAPMXC010000001.1"/>
</dbReference>
<dbReference type="PANTHER" id="PTHR34653:SF1">
    <property type="entry name" value="FLAGELLAR HOOK-BASAL BODY COMPLEX PROTEIN FLIE"/>
    <property type="match status" value="1"/>
</dbReference>
<evidence type="ECO:0000256" key="4">
    <source>
        <dbReference type="HAMAP-Rule" id="MF_00724"/>
    </source>
</evidence>
<accession>A0ABT3ZHH7</accession>
<evidence type="ECO:0000256" key="3">
    <source>
        <dbReference type="ARBA" id="ARBA00023143"/>
    </source>
</evidence>